<gene>
    <name evidence="1" type="ORF">LCGC14_1817940</name>
</gene>
<sequence length="176" mass="19992">MNSSKPIPPYDSGFPDWAAEYLAASMTMDMTRDPDDPLATRQSKVSINGLLFPLTEEYNQQLQCLFMAYEDLYHGEDDRKILTGRMRQMIIHSANRSTDKDVGAFTYISLDPQDYTIFSCHLLKDVPVFKIHTRPDPCWFLGALRFEGGGLGLNMGRMRVTRNRTPAGGYPTTIRT</sequence>
<dbReference type="AlphaFoldDB" id="A0A0F9GJU1"/>
<proteinExistence type="predicted"/>
<name>A0A0F9GJU1_9ZZZZ</name>
<feature type="non-terminal residue" evidence="1">
    <location>
        <position position="176"/>
    </location>
</feature>
<dbReference type="EMBL" id="LAZR01017757">
    <property type="protein sequence ID" value="KKL99089.1"/>
    <property type="molecule type" value="Genomic_DNA"/>
</dbReference>
<protein>
    <submittedName>
        <fullName evidence="1">Uncharacterized protein</fullName>
    </submittedName>
</protein>
<organism evidence="1">
    <name type="scientific">marine sediment metagenome</name>
    <dbReference type="NCBI Taxonomy" id="412755"/>
    <lineage>
        <taxon>unclassified sequences</taxon>
        <taxon>metagenomes</taxon>
        <taxon>ecological metagenomes</taxon>
    </lineage>
</organism>
<reference evidence="1" key="1">
    <citation type="journal article" date="2015" name="Nature">
        <title>Complex archaea that bridge the gap between prokaryotes and eukaryotes.</title>
        <authorList>
            <person name="Spang A."/>
            <person name="Saw J.H."/>
            <person name="Jorgensen S.L."/>
            <person name="Zaremba-Niedzwiedzka K."/>
            <person name="Martijn J."/>
            <person name="Lind A.E."/>
            <person name="van Eijk R."/>
            <person name="Schleper C."/>
            <person name="Guy L."/>
            <person name="Ettema T.J."/>
        </authorList>
    </citation>
    <scope>NUCLEOTIDE SEQUENCE</scope>
</reference>
<evidence type="ECO:0000313" key="1">
    <source>
        <dbReference type="EMBL" id="KKL99089.1"/>
    </source>
</evidence>
<comment type="caution">
    <text evidence="1">The sequence shown here is derived from an EMBL/GenBank/DDBJ whole genome shotgun (WGS) entry which is preliminary data.</text>
</comment>
<accession>A0A0F9GJU1</accession>